<protein>
    <submittedName>
        <fullName evidence="1">Uncharacterized protein</fullName>
    </submittedName>
</protein>
<evidence type="ECO:0000313" key="2">
    <source>
        <dbReference type="Proteomes" id="UP000265618"/>
    </source>
</evidence>
<organism evidence="1 2">
    <name type="scientific">Kipferlia bialata</name>
    <dbReference type="NCBI Taxonomy" id="797122"/>
    <lineage>
        <taxon>Eukaryota</taxon>
        <taxon>Metamonada</taxon>
        <taxon>Carpediemonas-like organisms</taxon>
        <taxon>Kipferlia</taxon>
    </lineage>
</organism>
<dbReference type="AlphaFoldDB" id="A0A9K3DDR5"/>
<accession>A0A9K3DDR5</accession>
<sequence>LLLALVDCPQFIETTLADVIHDDPFLQKIHQAYQVTLVYIHS</sequence>
<keyword evidence="2" id="KW-1185">Reference proteome</keyword>
<feature type="non-terminal residue" evidence="1">
    <location>
        <position position="1"/>
    </location>
</feature>
<comment type="caution">
    <text evidence="1">The sequence shown here is derived from an EMBL/GenBank/DDBJ whole genome shotgun (WGS) entry which is preliminary data.</text>
</comment>
<dbReference type="Proteomes" id="UP000265618">
    <property type="component" value="Unassembled WGS sequence"/>
</dbReference>
<gene>
    <name evidence="1" type="ORF">KIPB_017015</name>
</gene>
<dbReference type="EMBL" id="BDIP01010958">
    <property type="protein sequence ID" value="GIQ92931.1"/>
    <property type="molecule type" value="Genomic_DNA"/>
</dbReference>
<proteinExistence type="predicted"/>
<reference evidence="1 2" key="1">
    <citation type="journal article" date="2018" name="PLoS ONE">
        <title>The draft genome of Kipferlia bialata reveals reductive genome evolution in fornicate parasites.</title>
        <authorList>
            <person name="Tanifuji G."/>
            <person name="Takabayashi S."/>
            <person name="Kume K."/>
            <person name="Takagi M."/>
            <person name="Nakayama T."/>
            <person name="Kamikawa R."/>
            <person name="Inagaki Y."/>
            <person name="Hashimoto T."/>
        </authorList>
    </citation>
    <scope>NUCLEOTIDE SEQUENCE [LARGE SCALE GENOMIC DNA]</scope>
    <source>
        <strain evidence="1">NY0173</strain>
    </source>
</reference>
<name>A0A9K3DDR5_9EUKA</name>
<evidence type="ECO:0000313" key="1">
    <source>
        <dbReference type="EMBL" id="GIQ92931.1"/>
    </source>
</evidence>